<dbReference type="InterPro" id="IPR036047">
    <property type="entry name" value="F-box-like_dom_sf"/>
</dbReference>
<dbReference type="EMBL" id="JASWJB010000107">
    <property type="protein sequence ID" value="KAK2597334.1"/>
    <property type="molecule type" value="Genomic_DNA"/>
</dbReference>
<dbReference type="AlphaFoldDB" id="A0AAJ0CQQ1"/>
<organism evidence="2 3">
    <name type="scientific">Conoideocrella luteorostrata</name>
    <dbReference type="NCBI Taxonomy" id="1105319"/>
    <lineage>
        <taxon>Eukaryota</taxon>
        <taxon>Fungi</taxon>
        <taxon>Dikarya</taxon>
        <taxon>Ascomycota</taxon>
        <taxon>Pezizomycotina</taxon>
        <taxon>Sordariomycetes</taxon>
        <taxon>Hypocreomycetidae</taxon>
        <taxon>Hypocreales</taxon>
        <taxon>Clavicipitaceae</taxon>
        <taxon>Conoideocrella</taxon>
    </lineage>
</organism>
<dbReference type="SMART" id="SM00256">
    <property type="entry name" value="FBOX"/>
    <property type="match status" value="1"/>
</dbReference>
<keyword evidence="3" id="KW-1185">Reference proteome</keyword>
<sequence>MASLGFGAWLAARFGSRRLKPPHSGSQLPRQPPEHRAAKQAHQIFEIAELLSLVLENLDQRTLFTVQRVCKTWRAVIASSPSLTRHLFTASTTPVLSDAGRKHSRELNPLIDKLLPRWVDTIKITASAELSKNWFEVTRASTRFESCLPFLARGHDNPFFRKGASWLDLHVSHPPITRVAVQTVYSKLQLYRQHVQLREYPRGMRMLDLYVIVLHWVCRGDQPRRFQVLHPAEGNVRSEHIDAACVQALPGYRDFVQGAESISEVDEMGAELFVQLHSPLACCPRVMPEEDKEFWNIMCGASFFEREHDEG</sequence>
<gene>
    <name evidence="2" type="ORF">QQS21_006030</name>
</gene>
<feature type="domain" description="F-box" evidence="1">
    <location>
        <begin position="47"/>
        <end position="86"/>
    </location>
</feature>
<protein>
    <recommendedName>
        <fullName evidence="1">F-box domain-containing protein</fullName>
    </recommendedName>
</protein>
<dbReference type="InterPro" id="IPR001810">
    <property type="entry name" value="F-box_dom"/>
</dbReference>
<name>A0AAJ0CQQ1_9HYPO</name>
<evidence type="ECO:0000313" key="2">
    <source>
        <dbReference type="EMBL" id="KAK2597334.1"/>
    </source>
</evidence>
<evidence type="ECO:0000313" key="3">
    <source>
        <dbReference type="Proteomes" id="UP001251528"/>
    </source>
</evidence>
<evidence type="ECO:0000259" key="1">
    <source>
        <dbReference type="SMART" id="SM00256"/>
    </source>
</evidence>
<accession>A0AAJ0CQQ1</accession>
<reference evidence="2" key="1">
    <citation type="submission" date="2023-06" db="EMBL/GenBank/DDBJ databases">
        <title>Conoideocrella luteorostrata (Hypocreales: Clavicipitaceae), a potential biocontrol fungus for elongate hemlock scale in United States Christmas tree production areas.</title>
        <authorList>
            <person name="Barrett H."/>
            <person name="Lovett B."/>
            <person name="Macias A.M."/>
            <person name="Stajich J.E."/>
            <person name="Kasson M.T."/>
        </authorList>
    </citation>
    <scope>NUCLEOTIDE SEQUENCE</scope>
    <source>
        <strain evidence="2">ARSEF 14590</strain>
    </source>
</reference>
<dbReference type="Gene3D" id="1.20.1280.50">
    <property type="match status" value="1"/>
</dbReference>
<dbReference type="SUPFAM" id="SSF81383">
    <property type="entry name" value="F-box domain"/>
    <property type="match status" value="1"/>
</dbReference>
<dbReference type="Pfam" id="PF12937">
    <property type="entry name" value="F-box-like"/>
    <property type="match status" value="1"/>
</dbReference>
<dbReference type="Proteomes" id="UP001251528">
    <property type="component" value="Unassembled WGS sequence"/>
</dbReference>
<proteinExistence type="predicted"/>
<comment type="caution">
    <text evidence="2">The sequence shown here is derived from an EMBL/GenBank/DDBJ whole genome shotgun (WGS) entry which is preliminary data.</text>
</comment>